<evidence type="ECO:0000313" key="2">
    <source>
        <dbReference type="EMBL" id="KAJ3507003.1"/>
    </source>
</evidence>
<evidence type="ECO:0000313" key="3">
    <source>
        <dbReference type="Proteomes" id="UP001148786"/>
    </source>
</evidence>
<reference evidence="2" key="1">
    <citation type="submission" date="2022-07" db="EMBL/GenBank/DDBJ databases">
        <title>Genome Sequence of Agrocybe chaxingu.</title>
        <authorList>
            <person name="Buettner E."/>
        </authorList>
    </citation>
    <scope>NUCLEOTIDE SEQUENCE</scope>
    <source>
        <strain evidence="2">MP-N11</strain>
    </source>
</reference>
<feature type="region of interest" description="Disordered" evidence="1">
    <location>
        <begin position="361"/>
        <end position="382"/>
    </location>
</feature>
<sequence length="500" mass="57869">MAPPLPAMQNAYQNTVSPQRCLGTDDPQALAPIGLFLRAPSQSPPPVLNHEAPVRQGPGTHRGDQIRSSHIQAHQHKGHQTIEHGYHSDDEGGRAGDEEEEEEEDEEEDEEEEEDEDNYGNNSLGRHRKQEYQWKAYRFVDNPRTSLERTGRNDIEIMREEMKRGVDRLVDGVLSYRLNKNLPQSADDFVQDSGLSPKRQNPKELQKKRAIRKHLRGLLPAKELDSRSLVSTEGANDFHDIWEMTRGRRCRPCCSPSDFRINLLSPPRNSWNKSAVKVFTSDFMENRARTKHKLRFAEEEVEDLFFNRIKSLRASYLRTRKGLEAVLQHERIMRRNARKVSLFKLRANGAKKNARTRRHVRQLRRGGPKLMSSDESQVETGSNPLRSGKVYIVLEPEYREPSLTGWVHVFDSINGIDSRMKPPRGTLPRFRIYMPNKISRSNNFPRGMQINTYSNDWLSKIPDVDAFVAPSYEHYDYSHSNDVFQYVSVHSQLQQTYQQT</sequence>
<dbReference type="AlphaFoldDB" id="A0A9W8MVW9"/>
<name>A0A9W8MVW9_9AGAR</name>
<gene>
    <name evidence="2" type="ORF">NLJ89_g6544</name>
</gene>
<comment type="caution">
    <text evidence="2">The sequence shown here is derived from an EMBL/GenBank/DDBJ whole genome shotgun (WGS) entry which is preliminary data.</text>
</comment>
<protein>
    <submittedName>
        <fullName evidence="2">Uncharacterized protein</fullName>
    </submittedName>
</protein>
<evidence type="ECO:0000256" key="1">
    <source>
        <dbReference type="SAM" id="MobiDB-lite"/>
    </source>
</evidence>
<proteinExistence type="predicted"/>
<organism evidence="2 3">
    <name type="scientific">Agrocybe chaxingu</name>
    <dbReference type="NCBI Taxonomy" id="84603"/>
    <lineage>
        <taxon>Eukaryota</taxon>
        <taxon>Fungi</taxon>
        <taxon>Dikarya</taxon>
        <taxon>Basidiomycota</taxon>
        <taxon>Agaricomycotina</taxon>
        <taxon>Agaricomycetes</taxon>
        <taxon>Agaricomycetidae</taxon>
        <taxon>Agaricales</taxon>
        <taxon>Agaricineae</taxon>
        <taxon>Strophariaceae</taxon>
        <taxon>Agrocybe</taxon>
    </lineage>
</organism>
<feature type="compositionally biased region" description="Basic and acidic residues" evidence="1">
    <location>
        <begin position="80"/>
        <end position="96"/>
    </location>
</feature>
<dbReference type="OrthoDB" id="3224221at2759"/>
<feature type="region of interest" description="Disordered" evidence="1">
    <location>
        <begin position="34"/>
        <end position="127"/>
    </location>
</feature>
<keyword evidence="3" id="KW-1185">Reference proteome</keyword>
<dbReference type="Proteomes" id="UP001148786">
    <property type="component" value="Unassembled WGS sequence"/>
</dbReference>
<feature type="compositionally biased region" description="Acidic residues" evidence="1">
    <location>
        <begin position="97"/>
        <end position="118"/>
    </location>
</feature>
<feature type="compositionally biased region" description="Polar residues" evidence="1">
    <location>
        <begin position="373"/>
        <end position="382"/>
    </location>
</feature>
<accession>A0A9W8MVW9</accession>
<feature type="region of interest" description="Disordered" evidence="1">
    <location>
        <begin position="186"/>
        <end position="207"/>
    </location>
</feature>
<dbReference type="EMBL" id="JANKHO010000704">
    <property type="protein sequence ID" value="KAJ3507003.1"/>
    <property type="molecule type" value="Genomic_DNA"/>
</dbReference>